<dbReference type="Pfam" id="PF00977">
    <property type="entry name" value="His_biosynth"/>
    <property type="match status" value="2"/>
</dbReference>
<evidence type="ECO:0000256" key="3">
    <source>
        <dbReference type="ARBA" id="ARBA00023102"/>
    </source>
</evidence>
<dbReference type="InterPro" id="IPR006062">
    <property type="entry name" value="His_biosynth"/>
</dbReference>
<evidence type="ECO:0000256" key="4">
    <source>
        <dbReference type="ARBA" id="ARBA00029440"/>
    </source>
</evidence>
<gene>
    <name evidence="6" type="ORF">MoryE10_04090</name>
</gene>
<dbReference type="InterPro" id="IPR013785">
    <property type="entry name" value="Aldolase_TIM"/>
</dbReference>
<dbReference type="GO" id="GO:0000105">
    <property type="term" value="P:L-histidine biosynthetic process"/>
    <property type="evidence" value="ECO:0007669"/>
    <property type="project" value="UniProtKB-KW"/>
</dbReference>
<evidence type="ECO:0000313" key="7">
    <source>
        <dbReference type="Proteomes" id="UP000824988"/>
    </source>
</evidence>
<dbReference type="KEGG" id="moz:MoryE10_04090"/>
<comment type="similarity">
    <text evidence="1 5">Belongs to the HisA/HisF family.</text>
</comment>
<sequence length="227" mass="25143">MQVVPVVDLKNGAAVHAVKGQRDDYRELRSRLCDSAAPMAVVEGLLRFYPFRCIYLADLNALTGQGDNRAAINHLAHQFPCVEFWVDQGWPDNATNLPANLIPILGSESMDTACVRQLASWQHRAILSLDFFGERYSGPSELLETPQSWPLRIILMTLGRVGSGAGPDWPKLQRHLHHYPQHRWIAAGGVRHAEDLSKLADMGVWACLIASSLHQGAITAENLSVYA</sequence>
<keyword evidence="2 5" id="KW-0028">Amino-acid biosynthesis</keyword>
<evidence type="ECO:0000256" key="2">
    <source>
        <dbReference type="ARBA" id="ARBA00022605"/>
    </source>
</evidence>
<keyword evidence="3 5" id="KW-0368">Histidine biosynthesis</keyword>
<dbReference type="AlphaFoldDB" id="A0A8D4VKI9"/>
<dbReference type="RefSeq" id="WP_054772821.1">
    <property type="nucleotide sequence ID" value="NZ_AP019782.1"/>
</dbReference>
<dbReference type="InterPro" id="IPR011060">
    <property type="entry name" value="RibuloseP-bd_barrel"/>
</dbReference>
<accession>A0A8D4VKI9</accession>
<dbReference type="SUPFAM" id="SSF51366">
    <property type="entry name" value="Ribulose-phoshate binding barrel"/>
    <property type="match status" value="1"/>
</dbReference>
<dbReference type="EMBL" id="AP019782">
    <property type="protein sequence ID" value="BBL69803.1"/>
    <property type="molecule type" value="Genomic_DNA"/>
</dbReference>
<keyword evidence="7" id="KW-1185">Reference proteome</keyword>
<dbReference type="Proteomes" id="UP000824988">
    <property type="component" value="Chromosome"/>
</dbReference>
<evidence type="ECO:0000313" key="6">
    <source>
        <dbReference type="EMBL" id="BBL69803.1"/>
    </source>
</evidence>
<comment type="pathway">
    <text evidence="4">Amino-acid biosynthesis.</text>
</comment>
<dbReference type="CDD" id="cd04723">
    <property type="entry name" value="HisA_HisF"/>
    <property type="match status" value="1"/>
</dbReference>
<dbReference type="Gene3D" id="3.20.20.70">
    <property type="entry name" value="Aldolase class I"/>
    <property type="match status" value="1"/>
</dbReference>
<organism evidence="6 7">
    <name type="scientific">Methylogaea oryzae</name>
    <dbReference type="NCBI Taxonomy" id="1295382"/>
    <lineage>
        <taxon>Bacteria</taxon>
        <taxon>Pseudomonadati</taxon>
        <taxon>Pseudomonadota</taxon>
        <taxon>Gammaproteobacteria</taxon>
        <taxon>Methylococcales</taxon>
        <taxon>Methylococcaceae</taxon>
        <taxon>Methylogaea</taxon>
    </lineage>
</organism>
<evidence type="ECO:0000256" key="5">
    <source>
        <dbReference type="RuleBase" id="RU003657"/>
    </source>
</evidence>
<evidence type="ECO:0000256" key="1">
    <source>
        <dbReference type="ARBA" id="ARBA00009667"/>
    </source>
</evidence>
<reference evidence="6" key="1">
    <citation type="submission" date="2019-06" db="EMBL/GenBank/DDBJ databases">
        <title>Complete genome sequence of Methylogaea oryzae strain JCM16910.</title>
        <authorList>
            <person name="Asakawa S."/>
        </authorList>
    </citation>
    <scope>NUCLEOTIDE SEQUENCE</scope>
    <source>
        <strain evidence="6">E10</strain>
    </source>
</reference>
<protein>
    <submittedName>
        <fullName evidence="6">Nickel transporter</fullName>
    </submittedName>
</protein>
<proteinExistence type="inferred from homology"/>
<name>A0A8D4VKI9_9GAMM</name>